<dbReference type="PANTHER" id="PTHR43861:SF1">
    <property type="entry name" value="TRANS-ACONITATE 2-METHYLTRANSFERASE"/>
    <property type="match status" value="1"/>
</dbReference>
<evidence type="ECO:0000313" key="3">
    <source>
        <dbReference type="Proteomes" id="UP000234845"/>
    </source>
</evidence>
<comment type="caution">
    <text evidence="2">The sequence shown here is derived from an EMBL/GenBank/DDBJ whole genome shotgun (WGS) entry which is preliminary data.</text>
</comment>
<dbReference type="Proteomes" id="UP000234845">
    <property type="component" value="Unassembled WGS sequence"/>
</dbReference>
<dbReference type="RefSeq" id="WP_101520407.1">
    <property type="nucleotide sequence ID" value="NZ_PKLZ01000002.1"/>
</dbReference>
<reference evidence="3" key="1">
    <citation type="submission" date="2017-11" db="EMBL/GenBank/DDBJ databases">
        <title>The draft genome sequence of Chromatocurvus sp. F02.</title>
        <authorList>
            <person name="Du Z.-J."/>
            <person name="Chang Y.-Q."/>
        </authorList>
    </citation>
    <scope>NUCLEOTIDE SEQUENCE [LARGE SCALE GENOMIC DNA]</scope>
    <source>
        <strain evidence="3">F02</strain>
    </source>
</reference>
<dbReference type="AlphaFoldDB" id="A0A2N5Y5Q2"/>
<evidence type="ECO:0000259" key="1">
    <source>
        <dbReference type="Pfam" id="PF08241"/>
    </source>
</evidence>
<name>A0A2N5Y5Q2_9GAMM</name>
<feature type="domain" description="Methyltransferase type 11" evidence="1">
    <location>
        <begin position="49"/>
        <end position="150"/>
    </location>
</feature>
<dbReference type="GO" id="GO:0032259">
    <property type="term" value="P:methylation"/>
    <property type="evidence" value="ECO:0007669"/>
    <property type="project" value="UniProtKB-KW"/>
</dbReference>
<dbReference type="Pfam" id="PF08241">
    <property type="entry name" value="Methyltransf_11"/>
    <property type="match status" value="1"/>
</dbReference>
<keyword evidence="2" id="KW-0489">Methyltransferase</keyword>
<dbReference type="EMBL" id="PKLZ01000002">
    <property type="protein sequence ID" value="PLW83726.1"/>
    <property type="molecule type" value="Genomic_DNA"/>
</dbReference>
<gene>
    <name evidence="2" type="ORF">CWI75_05120</name>
</gene>
<dbReference type="PANTHER" id="PTHR43861">
    <property type="entry name" value="TRANS-ACONITATE 2-METHYLTRANSFERASE-RELATED"/>
    <property type="match status" value="1"/>
</dbReference>
<dbReference type="SUPFAM" id="SSF53335">
    <property type="entry name" value="S-adenosyl-L-methionine-dependent methyltransferases"/>
    <property type="match status" value="1"/>
</dbReference>
<organism evidence="2 3">
    <name type="scientific">Kineobactrum sediminis</name>
    <dbReference type="NCBI Taxonomy" id="1905677"/>
    <lineage>
        <taxon>Bacteria</taxon>
        <taxon>Pseudomonadati</taxon>
        <taxon>Pseudomonadota</taxon>
        <taxon>Gammaproteobacteria</taxon>
        <taxon>Cellvibrionales</taxon>
        <taxon>Halieaceae</taxon>
        <taxon>Kineobactrum</taxon>
    </lineage>
</organism>
<dbReference type="OrthoDB" id="9777638at2"/>
<accession>A0A2N5Y5Q2</accession>
<keyword evidence="3" id="KW-1185">Reference proteome</keyword>
<proteinExistence type="predicted"/>
<dbReference type="CDD" id="cd02440">
    <property type="entry name" value="AdoMet_MTases"/>
    <property type="match status" value="1"/>
</dbReference>
<dbReference type="InterPro" id="IPR029063">
    <property type="entry name" value="SAM-dependent_MTases_sf"/>
</dbReference>
<dbReference type="Gene3D" id="3.40.50.150">
    <property type="entry name" value="Vaccinia Virus protein VP39"/>
    <property type="match status" value="1"/>
</dbReference>
<evidence type="ECO:0000313" key="2">
    <source>
        <dbReference type="EMBL" id="PLW83726.1"/>
    </source>
</evidence>
<sequence>MSNEEQIAYWNGEAGRKWAAKDAMMATMLAPIARDLLAHAKVQDCSRALDVGCGGGSETLMLAEHLGPGSTVLGVDISTPMLEVARQRAAADPATGHQVEFLQADAATHSFGERNFDLLFSRFGVMFFDDPAAAFSNMRTALAPGAKLAFCCWQRLPDNPWALIPLQAALEHVAPPEPPAPNAPGPFAFADPLRVRTVLEQAGLKEIAIAPHAVNMCWSNNGNLDATVRDMLNMGPVSRLLQDESDTVRQAVYHGATQAMTPWFIDGEMRLPGAVWFITATH</sequence>
<protein>
    <submittedName>
        <fullName evidence="2">Class I SAM-dependent methyltransferase</fullName>
    </submittedName>
</protein>
<dbReference type="InterPro" id="IPR013216">
    <property type="entry name" value="Methyltransf_11"/>
</dbReference>
<dbReference type="GO" id="GO:0008757">
    <property type="term" value="F:S-adenosylmethionine-dependent methyltransferase activity"/>
    <property type="evidence" value="ECO:0007669"/>
    <property type="project" value="InterPro"/>
</dbReference>
<keyword evidence="2" id="KW-0808">Transferase</keyword>